<dbReference type="InterPro" id="IPR023393">
    <property type="entry name" value="START-like_dom_sf"/>
</dbReference>
<dbReference type="InterPro" id="IPR019587">
    <property type="entry name" value="Polyketide_cyclase/dehydratase"/>
</dbReference>
<dbReference type="Pfam" id="PF10604">
    <property type="entry name" value="Polyketide_cyc2"/>
    <property type="match status" value="1"/>
</dbReference>
<reference evidence="1" key="1">
    <citation type="submission" date="2024-02" db="EMBL/GenBank/DDBJ databases">
        <authorList>
            <consortium name="ELIXIR-Norway"/>
            <consortium name="Elixir Norway"/>
        </authorList>
    </citation>
    <scope>NUCLEOTIDE SEQUENCE</scope>
</reference>
<keyword evidence="2" id="KW-1185">Reference proteome</keyword>
<dbReference type="EMBL" id="OZ019903">
    <property type="protein sequence ID" value="CAK9196889.1"/>
    <property type="molecule type" value="Genomic_DNA"/>
</dbReference>
<accession>A0ABP0THN5</accession>
<sequence length="156" mass="17458">MDVLSNRRAWHYIVEVIVAAQVEKVWEIGSDWLSFPARSCVLECTEGENGLPGCVRKVTVKSRSGSPDKERRWVAEKLIHIDHSRHILFYEVVGGNIGLEPGYQAAFQVVGEGEGRTRVVWSFRFSPKQAAIEQMTPSIAARVTAYIQELETLASA</sequence>
<evidence type="ECO:0000313" key="2">
    <source>
        <dbReference type="Proteomes" id="UP001497512"/>
    </source>
</evidence>
<dbReference type="CDD" id="cd07821">
    <property type="entry name" value="PYR_PYL_RCAR_like"/>
    <property type="match status" value="1"/>
</dbReference>
<dbReference type="Proteomes" id="UP001497512">
    <property type="component" value="Chromosome 11"/>
</dbReference>
<gene>
    <name evidence="1" type="ORF">CSSPTR1EN2_LOCUS3700</name>
</gene>
<dbReference type="Gene3D" id="3.30.530.20">
    <property type="match status" value="1"/>
</dbReference>
<name>A0ABP0THN5_9BRYO</name>
<organism evidence="1 2">
    <name type="scientific">Sphagnum troendelagicum</name>
    <dbReference type="NCBI Taxonomy" id="128251"/>
    <lineage>
        <taxon>Eukaryota</taxon>
        <taxon>Viridiplantae</taxon>
        <taxon>Streptophyta</taxon>
        <taxon>Embryophyta</taxon>
        <taxon>Bryophyta</taxon>
        <taxon>Sphagnophytina</taxon>
        <taxon>Sphagnopsida</taxon>
        <taxon>Sphagnales</taxon>
        <taxon>Sphagnaceae</taxon>
        <taxon>Sphagnum</taxon>
    </lineage>
</organism>
<dbReference type="SUPFAM" id="SSF55961">
    <property type="entry name" value="Bet v1-like"/>
    <property type="match status" value="1"/>
</dbReference>
<dbReference type="PANTHER" id="PTHR33789:SF5">
    <property type="entry name" value="BET V I_MAJOR LATEX PROTEIN DOMAIN-CONTAINING PROTEIN"/>
    <property type="match status" value="1"/>
</dbReference>
<proteinExistence type="predicted"/>
<dbReference type="PANTHER" id="PTHR33789">
    <property type="entry name" value="LACHRYMATORY-FACTOR SYNTHASE"/>
    <property type="match status" value="1"/>
</dbReference>
<evidence type="ECO:0000313" key="1">
    <source>
        <dbReference type="EMBL" id="CAK9196889.1"/>
    </source>
</evidence>
<dbReference type="InterPro" id="IPR053249">
    <property type="entry name" value="LFS"/>
</dbReference>
<protein>
    <submittedName>
        <fullName evidence="1">Uncharacterized protein</fullName>
    </submittedName>
</protein>